<dbReference type="STRING" id="1618337.UT28_C0001G0598"/>
<evidence type="ECO:0000313" key="2">
    <source>
        <dbReference type="Proteomes" id="UP000035648"/>
    </source>
</evidence>
<dbReference type="AlphaFoldDB" id="A0A0G4B3H7"/>
<proteinExistence type="predicted"/>
<dbReference type="EMBL" id="CP011213">
    <property type="protein sequence ID" value="AKM82399.1"/>
    <property type="molecule type" value="Genomic_DNA"/>
</dbReference>
<accession>A0A0G4B3H7</accession>
<gene>
    <name evidence="1" type="ORF">UT28_C0001G0598</name>
</gene>
<protein>
    <submittedName>
        <fullName evidence="1">Uncharacterized protein</fullName>
    </submittedName>
</protein>
<dbReference type="KEGG" id="bbgw:UT28_C0001G0598"/>
<name>A0A0G4B3H7_9BACT</name>
<evidence type="ECO:0000313" key="1">
    <source>
        <dbReference type="EMBL" id="AKM82399.1"/>
    </source>
</evidence>
<reference evidence="1 2" key="1">
    <citation type="journal article" date="2015" name="Nature">
        <title>rRNA introns, odd ribosomes, and small enigmatic genomes across a large radiation of phyla.</title>
        <authorList>
            <person name="Brown C.T."/>
            <person name="Hug L.A."/>
            <person name="Thomas B.C."/>
            <person name="Sharon I."/>
            <person name="Castelle C.J."/>
            <person name="Singh A."/>
            <person name="Wilkins M.J."/>
            <person name="Williams K.H."/>
            <person name="Banfield J.F."/>
        </authorList>
    </citation>
    <scope>NUCLEOTIDE SEQUENCE [LARGE SCALE GENOMIC DNA]</scope>
</reference>
<dbReference type="Proteomes" id="UP000035648">
    <property type="component" value="Chromosome"/>
</dbReference>
<organism evidence="1 2">
    <name type="scientific">Berkelbacteria bacterium GW2011_GWE1_39_12</name>
    <dbReference type="NCBI Taxonomy" id="1618337"/>
    <lineage>
        <taxon>Bacteria</taxon>
        <taxon>Candidatus Berkelbacteria</taxon>
    </lineage>
</organism>
<sequence length="79" mass="8978">MEIIKLDGANIDIDLTSNDKTSWKQAQCPWNKAEGANLHRCAVKNTSICSYFCGIEYEDTVMCCYPDKNISVDKEKQKI</sequence>